<dbReference type="Gene3D" id="3.40.50.1000">
    <property type="entry name" value="HAD superfamily/HAD-like"/>
    <property type="match status" value="1"/>
</dbReference>
<dbReference type="PROSITE" id="PS01229">
    <property type="entry name" value="COF_2"/>
    <property type="match status" value="1"/>
</dbReference>
<dbReference type="InterPro" id="IPR036412">
    <property type="entry name" value="HAD-like_sf"/>
</dbReference>
<name>A0A1H9W9M4_9BACI</name>
<dbReference type="GO" id="GO:0000287">
    <property type="term" value="F:magnesium ion binding"/>
    <property type="evidence" value="ECO:0007669"/>
    <property type="project" value="TreeGrafter"/>
</dbReference>
<dbReference type="NCBIfam" id="TIGR00099">
    <property type="entry name" value="Cof-subfamily"/>
    <property type="match status" value="1"/>
</dbReference>
<dbReference type="Gene3D" id="3.30.1240.10">
    <property type="match status" value="1"/>
</dbReference>
<dbReference type="PANTHER" id="PTHR10000">
    <property type="entry name" value="PHOSPHOSERINE PHOSPHATASE"/>
    <property type="match status" value="1"/>
</dbReference>
<dbReference type="Pfam" id="PF08282">
    <property type="entry name" value="Hydrolase_3"/>
    <property type="match status" value="1"/>
</dbReference>
<dbReference type="AlphaFoldDB" id="A0A1H9W9M4"/>
<dbReference type="PANTHER" id="PTHR10000:SF55">
    <property type="entry name" value="5-AMINO-6-(5-PHOSPHO-D-RIBITYLAMINO)URACIL PHOSPHATASE YCSE"/>
    <property type="match status" value="1"/>
</dbReference>
<dbReference type="EMBL" id="FOGV01000030">
    <property type="protein sequence ID" value="SES30545.1"/>
    <property type="molecule type" value="Genomic_DNA"/>
</dbReference>
<dbReference type="GO" id="GO:0016791">
    <property type="term" value="F:phosphatase activity"/>
    <property type="evidence" value="ECO:0007669"/>
    <property type="project" value="UniProtKB-ARBA"/>
</dbReference>
<dbReference type="Proteomes" id="UP000199318">
    <property type="component" value="Unassembled WGS sequence"/>
</dbReference>
<comment type="caution">
    <text evidence="1">The sequence shown here is derived from an EMBL/GenBank/DDBJ whole genome shotgun (WGS) entry which is preliminary data.</text>
</comment>
<dbReference type="InterPro" id="IPR006379">
    <property type="entry name" value="HAD-SF_hydro_IIB"/>
</dbReference>
<sequence length="290" mass="32276">MIKSLALDMDGTLLDSHHRTSGELIELLNDFRAQGGYVFLATGRTIKEVTDVLPGDLKLDGIVAGNGMVVEAIAETPAVAANRQRIAEHSIDEQLIHRVVELARERELYYEIHPNEGPRFAYRQDQPMIEAEVVFPADTTVEDHEAKARKEAVEKEIHWVDADPGKSVQKVYFFSMDQEKISDWQEKLQELQAELPFSTSSSSHHNTEVMGEGVNKATGIQALLDYYQLESDQLLAVGDANNDLPMLKLAGLSAVMKNGSEEAKQEVTAVTDYTSDENGLYHFLKSFLGV</sequence>
<accession>A0A1H9W9M4</accession>
<evidence type="ECO:0008006" key="3">
    <source>
        <dbReference type="Google" id="ProtNLM"/>
    </source>
</evidence>
<evidence type="ECO:0000313" key="1">
    <source>
        <dbReference type="EMBL" id="SES30545.1"/>
    </source>
</evidence>
<gene>
    <name evidence="1" type="ORF">SAMN05444126_13010</name>
</gene>
<dbReference type="SFLD" id="SFLDS00003">
    <property type="entry name" value="Haloacid_Dehalogenase"/>
    <property type="match status" value="1"/>
</dbReference>
<proteinExistence type="predicted"/>
<organism evidence="1 2">
    <name type="scientific">Salisediminibacterium halotolerans</name>
    <dbReference type="NCBI Taxonomy" id="517425"/>
    <lineage>
        <taxon>Bacteria</taxon>
        <taxon>Bacillati</taxon>
        <taxon>Bacillota</taxon>
        <taxon>Bacilli</taxon>
        <taxon>Bacillales</taxon>
        <taxon>Bacillaceae</taxon>
        <taxon>Salisediminibacterium</taxon>
    </lineage>
</organism>
<dbReference type="OrthoDB" id="9810101at2"/>
<evidence type="ECO:0000313" key="2">
    <source>
        <dbReference type="Proteomes" id="UP000199318"/>
    </source>
</evidence>
<dbReference type="InterPro" id="IPR000150">
    <property type="entry name" value="Cof"/>
</dbReference>
<protein>
    <recommendedName>
        <fullName evidence="3">Cof subfamily of IIB subfamily of haloacid dehalogenase superfamily/HAD-superfamily hydrolase, subfamily IIB</fullName>
    </recommendedName>
</protein>
<reference evidence="2" key="1">
    <citation type="submission" date="2016-10" db="EMBL/GenBank/DDBJ databases">
        <authorList>
            <person name="de Groot N.N."/>
        </authorList>
    </citation>
    <scope>NUCLEOTIDE SEQUENCE [LARGE SCALE GENOMIC DNA]</scope>
    <source>
        <strain evidence="2">10nlg</strain>
    </source>
</reference>
<dbReference type="NCBIfam" id="TIGR01484">
    <property type="entry name" value="HAD-SF-IIB"/>
    <property type="match status" value="1"/>
</dbReference>
<keyword evidence="2" id="KW-1185">Reference proteome</keyword>
<dbReference type="GO" id="GO:0005829">
    <property type="term" value="C:cytosol"/>
    <property type="evidence" value="ECO:0007669"/>
    <property type="project" value="TreeGrafter"/>
</dbReference>
<dbReference type="SFLD" id="SFLDG01140">
    <property type="entry name" value="C2.B:_Phosphomannomutase_and_P"/>
    <property type="match status" value="1"/>
</dbReference>
<dbReference type="InterPro" id="IPR023214">
    <property type="entry name" value="HAD_sf"/>
</dbReference>
<dbReference type="RefSeq" id="WP_093074525.1">
    <property type="nucleotide sequence ID" value="NZ_FOGV01000030.1"/>
</dbReference>
<dbReference type="STRING" id="1464123.SAMN05444126_13010"/>
<dbReference type="SUPFAM" id="SSF56784">
    <property type="entry name" value="HAD-like"/>
    <property type="match status" value="1"/>
</dbReference>